<dbReference type="RefSeq" id="WP_204912490.1">
    <property type="nucleotide sequence ID" value="NZ_BAAAYR010000001.1"/>
</dbReference>
<name>A0ABP6WIB4_9ACTN</name>
<proteinExistence type="predicted"/>
<reference evidence="2" key="1">
    <citation type="journal article" date="2019" name="Int. J. Syst. Evol. Microbiol.">
        <title>The Global Catalogue of Microorganisms (GCM) 10K type strain sequencing project: providing services to taxonomists for standard genome sequencing and annotation.</title>
        <authorList>
            <consortium name="The Broad Institute Genomics Platform"/>
            <consortium name="The Broad Institute Genome Sequencing Center for Infectious Disease"/>
            <person name="Wu L."/>
            <person name="Ma J."/>
        </authorList>
    </citation>
    <scope>NUCLEOTIDE SEQUENCE [LARGE SCALE GENOMIC DNA]</scope>
    <source>
        <strain evidence="2">JCM 16540</strain>
    </source>
</reference>
<protein>
    <submittedName>
        <fullName evidence="1">Uncharacterized protein</fullName>
    </submittedName>
</protein>
<sequence length="245" mass="26502">MTPIVNPGVAEVVAQLRRRLDDLPPASAHRRTFLETYLRITEAVGRAVAAGGFEDGGWVSGWDVTFAGLFLAAHDADASGDGAPRPWRLAFGADPALPPLVHVLVELNAHVNWDLPQALLAVLDDADLGSEDLLASRRRDHARIDEVLAAQTAAEGRRLNGGLVGRALVPVNTRLTHRFLPRAREQAWRNVLVLAEGRRGGPEAYAARLQDLDALSSAKVTELLDPRWVLPRVAVRGFGVELPPA</sequence>
<accession>A0ABP6WIB4</accession>
<organism evidence="1 2">
    <name type="scientific">Microlunatus spumicola</name>
    <dbReference type="NCBI Taxonomy" id="81499"/>
    <lineage>
        <taxon>Bacteria</taxon>
        <taxon>Bacillati</taxon>
        <taxon>Actinomycetota</taxon>
        <taxon>Actinomycetes</taxon>
        <taxon>Propionibacteriales</taxon>
        <taxon>Propionibacteriaceae</taxon>
        <taxon>Microlunatus</taxon>
    </lineage>
</organism>
<dbReference type="InterPro" id="IPR046037">
    <property type="entry name" value="DUF5995"/>
</dbReference>
<keyword evidence="2" id="KW-1185">Reference proteome</keyword>
<gene>
    <name evidence="1" type="ORF">GCM10022197_03840</name>
</gene>
<dbReference type="Pfam" id="PF19458">
    <property type="entry name" value="DUF5995"/>
    <property type="match status" value="1"/>
</dbReference>
<comment type="caution">
    <text evidence="1">The sequence shown here is derived from an EMBL/GenBank/DDBJ whole genome shotgun (WGS) entry which is preliminary data.</text>
</comment>
<dbReference type="Proteomes" id="UP001500767">
    <property type="component" value="Unassembled WGS sequence"/>
</dbReference>
<dbReference type="EMBL" id="BAAAYR010000001">
    <property type="protein sequence ID" value="GAA3552109.1"/>
    <property type="molecule type" value="Genomic_DNA"/>
</dbReference>
<evidence type="ECO:0000313" key="1">
    <source>
        <dbReference type="EMBL" id="GAA3552109.1"/>
    </source>
</evidence>
<evidence type="ECO:0000313" key="2">
    <source>
        <dbReference type="Proteomes" id="UP001500767"/>
    </source>
</evidence>